<dbReference type="PaxDb" id="6239-Y43F8B.11"/>
<dbReference type="UCSC" id="Y43F8B.11">
    <property type="organism name" value="c. elegans"/>
</dbReference>
<dbReference type="CTD" id="189874"/>
<dbReference type="PhylomeDB" id="Q9XWY1"/>
<evidence type="ECO:0000313" key="4">
    <source>
        <dbReference type="Proteomes" id="UP000001940"/>
    </source>
</evidence>
<feature type="domain" description="T20D4.11-like" evidence="2">
    <location>
        <begin position="22"/>
        <end position="177"/>
    </location>
</feature>
<dbReference type="PeptideAtlas" id="Q9XWY1"/>
<dbReference type="WormBase" id="Y43F8B.11">
    <property type="protein sequence ID" value="CE21895"/>
    <property type="gene ID" value="WBGene00012821"/>
</dbReference>
<dbReference type="EMBL" id="BX284605">
    <property type="protein sequence ID" value="CAA21505.1"/>
    <property type="molecule type" value="Genomic_DNA"/>
</dbReference>
<dbReference type="FunCoup" id="Q9XWY1">
    <property type="interactions" value="1522"/>
</dbReference>
<protein>
    <submittedName>
        <fullName evidence="3">T20D4.11-like domain-containing protein</fullName>
    </submittedName>
</protein>
<dbReference type="OMA" id="IRFLQCK"/>
<evidence type="ECO:0000256" key="1">
    <source>
        <dbReference type="SAM" id="SignalP"/>
    </source>
</evidence>
<sequence>MKSSLFFLFSWILVQISSATTCTTTDQIKFLQCKGSMIKIQDLLKLYAPYTETPVPGSVFKQISKLCDVAVKCVDQITCAEARKGVSMMEFACEGIEMSSGPFGDCLAKVQQNPPDSEKYPCAELFVKNSLDTISKGCQLFTHNSECVVTVAKDLCGAQAADSYKKGAPYMKKLMNCS</sequence>
<reference evidence="3 4" key="1">
    <citation type="journal article" date="1998" name="Science">
        <title>Genome sequence of the nematode C. elegans: a platform for investigating biology.</title>
        <authorList>
            <consortium name="The C. elegans sequencing consortium"/>
            <person name="Sulson J.E."/>
            <person name="Waterston R."/>
        </authorList>
    </citation>
    <scope>NUCLEOTIDE SEQUENCE [LARGE SCALE GENOMIC DNA]</scope>
    <source>
        <strain evidence="3 4">Bristol N2</strain>
    </source>
</reference>
<keyword evidence="6" id="KW-1267">Proteomics identification</keyword>
<proteinExistence type="evidence at protein level"/>
<dbReference type="SMR" id="Q9XWY1"/>
<gene>
    <name evidence="3" type="ORF">CELE_Y43F8B.11</name>
    <name evidence="3 5" type="ORF">Y43F8B.11</name>
</gene>
<dbReference type="RefSeq" id="NP_507788.1">
    <property type="nucleotide sequence ID" value="NM_075387.1"/>
</dbReference>
<dbReference type="Proteomes" id="UP000001940">
    <property type="component" value="Chromosome V"/>
</dbReference>
<evidence type="ECO:0000313" key="5">
    <source>
        <dbReference type="WormBase" id="Y43F8B.11"/>
    </source>
</evidence>
<keyword evidence="4" id="KW-1185">Reference proteome</keyword>
<evidence type="ECO:0007829" key="6">
    <source>
        <dbReference type="PeptideAtlas" id="Q9XWY1"/>
    </source>
</evidence>
<dbReference type="AGR" id="WB:WBGene00012821"/>
<organism evidence="3 4">
    <name type="scientific">Caenorhabditis elegans</name>
    <dbReference type="NCBI Taxonomy" id="6239"/>
    <lineage>
        <taxon>Eukaryota</taxon>
        <taxon>Metazoa</taxon>
        <taxon>Ecdysozoa</taxon>
        <taxon>Nematoda</taxon>
        <taxon>Chromadorea</taxon>
        <taxon>Rhabditida</taxon>
        <taxon>Rhabditina</taxon>
        <taxon>Rhabditomorpha</taxon>
        <taxon>Rhabditoidea</taxon>
        <taxon>Rhabditidae</taxon>
        <taxon>Peloderinae</taxon>
        <taxon>Caenorhabditis</taxon>
    </lineage>
</organism>
<name>Q9XWY1_CAEEL</name>
<dbReference type="OrthoDB" id="5788160at2759"/>
<dbReference type="Pfam" id="PF01579">
    <property type="entry name" value="DUF19"/>
    <property type="match status" value="1"/>
</dbReference>
<dbReference type="HOGENOM" id="CLU_095085_1_0_1"/>
<dbReference type="InterPro" id="IPR002542">
    <property type="entry name" value="T20D4.11-like_dom"/>
</dbReference>
<dbReference type="PANTHER" id="PTHR31897">
    <property type="entry name" value="PROTEIN CBG17011-RELATED"/>
    <property type="match status" value="1"/>
</dbReference>
<dbReference type="GeneID" id="189874"/>
<dbReference type="KEGG" id="cel:CELE_Y43F8B.11"/>
<dbReference type="eggNOG" id="ENOG502R6T4">
    <property type="taxonomic scope" value="Eukaryota"/>
</dbReference>
<accession>Q9XWY1</accession>
<keyword evidence="1" id="KW-0732">Signal</keyword>
<feature type="signal peptide" evidence="1">
    <location>
        <begin position="1"/>
        <end position="19"/>
    </location>
</feature>
<dbReference type="InParanoid" id="Q9XWY1"/>
<dbReference type="Bgee" id="WBGene00012821">
    <property type="expression patterns" value="Expressed in larva and 1 other cell type or tissue"/>
</dbReference>
<dbReference type="PIR" id="T26853">
    <property type="entry name" value="T26853"/>
</dbReference>
<feature type="chain" id="PRO_5004337004" evidence="1">
    <location>
        <begin position="20"/>
        <end position="178"/>
    </location>
</feature>
<evidence type="ECO:0000259" key="2">
    <source>
        <dbReference type="Pfam" id="PF01579"/>
    </source>
</evidence>
<dbReference type="PANTHER" id="PTHR31897:SF7">
    <property type="entry name" value="DUF19 DOMAIN-CONTAINING PROTEIN"/>
    <property type="match status" value="1"/>
</dbReference>
<evidence type="ECO:0000313" key="3">
    <source>
        <dbReference type="EMBL" id="CAA21505.1"/>
    </source>
</evidence>
<dbReference type="AlphaFoldDB" id="Q9XWY1"/>